<dbReference type="GO" id="GO:0000150">
    <property type="term" value="F:DNA strand exchange activity"/>
    <property type="evidence" value="ECO:0007669"/>
    <property type="project" value="InterPro"/>
</dbReference>
<keyword evidence="2" id="KW-0233">DNA recombination</keyword>
<feature type="domain" description="Recombinase" evidence="4">
    <location>
        <begin position="144"/>
        <end position="279"/>
    </location>
</feature>
<accession>A0A5J5J977</accession>
<dbReference type="InterPro" id="IPR025827">
    <property type="entry name" value="Zn_ribbon_recom_dom"/>
</dbReference>
<dbReference type="EMBL" id="VYSA01000001">
    <property type="protein sequence ID" value="KAA9111585.1"/>
    <property type="molecule type" value="Genomic_DNA"/>
</dbReference>
<dbReference type="PANTHER" id="PTHR30461:SF2">
    <property type="entry name" value="SERINE RECOMBINASE PINE-RELATED"/>
    <property type="match status" value="1"/>
</dbReference>
<dbReference type="Pfam" id="PF13408">
    <property type="entry name" value="Zn_ribbon_recom"/>
    <property type="match status" value="1"/>
</dbReference>
<keyword evidence="1" id="KW-0238">DNA-binding</keyword>
<dbReference type="Gene3D" id="3.90.1750.20">
    <property type="entry name" value="Putative Large Serine Recombinase, Chain B, Domain 2"/>
    <property type="match status" value="1"/>
</dbReference>
<dbReference type="CDD" id="cd00338">
    <property type="entry name" value="Ser_Recombinase"/>
    <property type="match status" value="1"/>
</dbReference>
<organism evidence="5 6">
    <name type="scientific">Microbacterium rhizomatis</name>
    <dbReference type="NCBI Taxonomy" id="1631477"/>
    <lineage>
        <taxon>Bacteria</taxon>
        <taxon>Bacillati</taxon>
        <taxon>Actinomycetota</taxon>
        <taxon>Actinomycetes</taxon>
        <taxon>Micrococcales</taxon>
        <taxon>Microbacteriaceae</taxon>
        <taxon>Microbacterium</taxon>
    </lineage>
</organism>
<dbReference type="PROSITE" id="PS51737">
    <property type="entry name" value="RECOMBINASE_DNA_BIND"/>
    <property type="match status" value="1"/>
</dbReference>
<protein>
    <recommendedName>
        <fullName evidence="7">Recombinase family protein</fullName>
    </recommendedName>
</protein>
<proteinExistence type="predicted"/>
<evidence type="ECO:0008006" key="7">
    <source>
        <dbReference type="Google" id="ProtNLM"/>
    </source>
</evidence>
<keyword evidence="6" id="KW-1185">Reference proteome</keyword>
<sequence length="525" mass="59435">MQVDNTSLPEQKEICEATIKARGWELVAAYVDEGLSGTDSNRPEWRRMLQDARDGKIDAVVVSKLDRFARKAGDAIRETDRLTEMGVDLVLVKEQIDMSTPQGKMMRTLMAGFAEMERDTFVGRTATGQRSAARMGRWPGSKPPFGWKLEGLKKDARPVRDDRQRDVLRTMYRLFVKERLSTAEVAERLNLMGMPPRMAATWQYQTVRQTVTNPTLWTGETTWGSAATRSYRPHAHVTKTNRDGTPKYGETVTVKLGDPVFTKQEWQALQRAVNRKAAWTPSAPQRQMLTGRLFGACDMDKHYDGVTTKSRPNPYYVCSGRRYRSKEQVRCSCPQIKGPAIDEPVWAELAAMLADPERLERLARQWLELDDDADLNDEAPMLAALRKQEGTLLRALDRAKDLYLMADDPAEHLVRVERLRGELSELRERLAGLVAMASNRVEQAQRITDVAALAERARGRLENASPAMRREVVELLDVRVIVSDVVAGRPQAITIHGVLDPSMFLPGEVSERKPSEQGRWCRWCS</sequence>
<dbReference type="Pfam" id="PF07508">
    <property type="entry name" value="Recombinase"/>
    <property type="match status" value="1"/>
</dbReference>
<evidence type="ECO:0000259" key="4">
    <source>
        <dbReference type="PROSITE" id="PS51737"/>
    </source>
</evidence>
<evidence type="ECO:0000259" key="3">
    <source>
        <dbReference type="PROSITE" id="PS51736"/>
    </source>
</evidence>
<comment type="caution">
    <text evidence="5">The sequence shown here is derived from an EMBL/GenBank/DDBJ whole genome shotgun (WGS) entry which is preliminary data.</text>
</comment>
<reference evidence="6" key="1">
    <citation type="submission" date="2019-09" db="EMBL/GenBank/DDBJ databases">
        <title>Mumia zhuanghuii sp. nov. isolated from the intestinal contents of plateau pika (Ochotona curzoniae) in the Qinghai-Tibet plateau of China.</title>
        <authorList>
            <person name="Tian Z."/>
        </authorList>
    </citation>
    <scope>NUCLEOTIDE SEQUENCE [LARGE SCALE GENOMIC DNA]</scope>
    <source>
        <strain evidence="6">JCM 30598</strain>
    </source>
</reference>
<dbReference type="OrthoDB" id="128993at2"/>
<dbReference type="Proteomes" id="UP000325827">
    <property type="component" value="Unassembled WGS sequence"/>
</dbReference>
<name>A0A5J5J977_9MICO</name>
<dbReference type="InterPro" id="IPR050639">
    <property type="entry name" value="SSR_resolvase"/>
</dbReference>
<dbReference type="SUPFAM" id="SSF53041">
    <property type="entry name" value="Resolvase-like"/>
    <property type="match status" value="1"/>
</dbReference>
<dbReference type="Pfam" id="PF00239">
    <property type="entry name" value="Resolvase"/>
    <property type="match status" value="1"/>
</dbReference>
<dbReference type="Gene3D" id="3.40.50.1390">
    <property type="entry name" value="Resolvase, N-terminal catalytic domain"/>
    <property type="match status" value="1"/>
</dbReference>
<evidence type="ECO:0000256" key="2">
    <source>
        <dbReference type="ARBA" id="ARBA00023172"/>
    </source>
</evidence>
<feature type="domain" description="Resolvase/invertase-type recombinase catalytic" evidence="3">
    <location>
        <begin position="1"/>
        <end position="136"/>
    </location>
</feature>
<dbReference type="PROSITE" id="PS51736">
    <property type="entry name" value="RECOMBINASES_3"/>
    <property type="match status" value="1"/>
</dbReference>
<evidence type="ECO:0000313" key="6">
    <source>
        <dbReference type="Proteomes" id="UP000325827"/>
    </source>
</evidence>
<dbReference type="GO" id="GO:0003677">
    <property type="term" value="F:DNA binding"/>
    <property type="evidence" value="ECO:0007669"/>
    <property type="project" value="UniProtKB-KW"/>
</dbReference>
<dbReference type="SMART" id="SM00857">
    <property type="entry name" value="Resolvase"/>
    <property type="match status" value="1"/>
</dbReference>
<dbReference type="InterPro" id="IPR011109">
    <property type="entry name" value="DNA_bind_recombinase_dom"/>
</dbReference>
<dbReference type="InterPro" id="IPR036162">
    <property type="entry name" value="Resolvase-like_N_sf"/>
</dbReference>
<dbReference type="AlphaFoldDB" id="A0A5J5J977"/>
<evidence type="ECO:0000313" key="5">
    <source>
        <dbReference type="EMBL" id="KAA9111585.1"/>
    </source>
</evidence>
<dbReference type="InterPro" id="IPR006119">
    <property type="entry name" value="Resolv_N"/>
</dbReference>
<dbReference type="InterPro" id="IPR038109">
    <property type="entry name" value="DNA_bind_recomb_sf"/>
</dbReference>
<evidence type="ECO:0000256" key="1">
    <source>
        <dbReference type="ARBA" id="ARBA00023125"/>
    </source>
</evidence>
<gene>
    <name evidence="5" type="ORF">F6B43_01420</name>
</gene>
<dbReference type="PANTHER" id="PTHR30461">
    <property type="entry name" value="DNA-INVERTASE FROM LAMBDOID PROPHAGE"/>
    <property type="match status" value="1"/>
</dbReference>